<dbReference type="PANTHER" id="PTHR30474:SF2">
    <property type="entry name" value="PEPTIDOGLYCAN GLYCOSYLTRANSFERASE FTSW-RELATED"/>
    <property type="match status" value="1"/>
</dbReference>
<keyword evidence="4 17" id="KW-0812">Transmembrane</keyword>
<reference evidence="18 19" key="1">
    <citation type="submission" date="2024-03" db="EMBL/GenBank/DDBJ databases">
        <title>Human intestinal bacterial collection.</title>
        <authorList>
            <person name="Pauvert C."/>
            <person name="Hitch T.C.A."/>
            <person name="Clavel T."/>
        </authorList>
    </citation>
    <scope>NUCLEOTIDE SEQUENCE [LARGE SCALE GENOMIC DNA]</scope>
    <source>
        <strain evidence="18 19">CLA-JM-H10</strain>
    </source>
</reference>
<protein>
    <recommendedName>
        <fullName evidence="12">Probable peptidoglycan glycosyltransferase FtsW</fullName>
        <ecNumber evidence="14">2.4.99.28</ecNumber>
    </recommendedName>
    <alternativeName>
        <fullName evidence="13">Cell division protein FtsW</fullName>
    </alternativeName>
    <alternativeName>
        <fullName evidence="10">Cell wall polymerase</fullName>
    </alternativeName>
    <alternativeName>
        <fullName evidence="9">Peptidoglycan polymerase</fullName>
    </alternativeName>
</protein>
<proteinExistence type="inferred from homology"/>
<evidence type="ECO:0000256" key="17">
    <source>
        <dbReference type="SAM" id="Phobius"/>
    </source>
</evidence>
<gene>
    <name evidence="18" type="ORF">WMO38_12930</name>
</gene>
<evidence type="ECO:0000256" key="5">
    <source>
        <dbReference type="ARBA" id="ARBA00022960"/>
    </source>
</evidence>
<keyword evidence="19" id="KW-1185">Reference proteome</keyword>
<evidence type="ECO:0000313" key="18">
    <source>
        <dbReference type="EMBL" id="MEQ2536011.1"/>
    </source>
</evidence>
<evidence type="ECO:0000256" key="9">
    <source>
        <dbReference type="ARBA" id="ARBA00032370"/>
    </source>
</evidence>
<keyword evidence="5" id="KW-0133">Cell shape</keyword>
<evidence type="ECO:0000256" key="16">
    <source>
        <dbReference type="ARBA" id="ARBA00049966"/>
    </source>
</evidence>
<dbReference type="Pfam" id="PF01098">
    <property type="entry name" value="FTSW_RODA_SPOVE"/>
    <property type="match status" value="1"/>
</dbReference>
<feature type="transmembrane region" description="Helical" evidence="17">
    <location>
        <begin position="145"/>
        <end position="164"/>
    </location>
</feature>
<comment type="subcellular location">
    <subcellularLocation>
        <location evidence="1">Membrane</location>
        <topology evidence="1">Multi-pass membrane protein</topology>
    </subcellularLocation>
</comment>
<evidence type="ECO:0000256" key="12">
    <source>
        <dbReference type="ARBA" id="ARBA00041185"/>
    </source>
</evidence>
<accession>A0ABV1GR98</accession>
<name>A0ABV1GR98_9FIRM</name>
<comment type="similarity">
    <text evidence="11">Belongs to the SEDS family. FtsW subfamily.</text>
</comment>
<keyword evidence="6" id="KW-0573">Peptidoglycan synthesis</keyword>
<keyword evidence="7 17" id="KW-1133">Transmembrane helix</keyword>
<feature type="transmembrane region" description="Helical" evidence="17">
    <location>
        <begin position="191"/>
        <end position="210"/>
    </location>
</feature>
<evidence type="ECO:0000256" key="3">
    <source>
        <dbReference type="ARBA" id="ARBA00022679"/>
    </source>
</evidence>
<keyword evidence="2" id="KW-0328">Glycosyltransferase</keyword>
<dbReference type="InterPro" id="IPR001182">
    <property type="entry name" value="FtsW/RodA"/>
</dbReference>
<evidence type="ECO:0000256" key="7">
    <source>
        <dbReference type="ARBA" id="ARBA00022989"/>
    </source>
</evidence>
<keyword evidence="8 17" id="KW-0472">Membrane</keyword>
<comment type="caution">
    <text evidence="18">The sequence shown here is derived from an EMBL/GenBank/DDBJ whole genome shotgun (WGS) entry which is preliminary data.</text>
</comment>
<evidence type="ECO:0000256" key="15">
    <source>
        <dbReference type="ARBA" id="ARBA00049902"/>
    </source>
</evidence>
<evidence type="ECO:0000256" key="10">
    <source>
        <dbReference type="ARBA" id="ARBA00033270"/>
    </source>
</evidence>
<feature type="transmembrane region" description="Helical" evidence="17">
    <location>
        <begin position="317"/>
        <end position="342"/>
    </location>
</feature>
<feature type="transmembrane region" description="Helical" evidence="17">
    <location>
        <begin position="279"/>
        <end position="305"/>
    </location>
</feature>
<sequence>MDRTRKKSVKRYFDYSLLFVTIFIAGFGLIMIYSTSSYTAQMKFGNAQYYFKKQLMFMLLGFVAMYIAYRIDYHVWHKLAFPFFIFASLLVFALIPFGSEANGATRWIRFGSIGVQPADVCKPAVIMMVSSAVCSYGTKLKKFRYVMLICILTGGVEAALVFVISNNMSSAIIIFLIAFVQTFVAYPGYKIYVALTGLAAAGVGGIYAWLTNMIKSGNMTESFRLNRLLVWINPENYASDKGFQTVQALYAIGSGGLFGKGLGKSLQKLGYIPESQNDMIFSIICEELGLFGAIFVIIVFGVMLWRIAHVAQNAPDLFGTLLVSGVFAHIAIQVVLNIAVVTNFIPNTGVSLPFISYGGTSEIILLAEIGLVLNVSSKIRLES</sequence>
<dbReference type="EC" id="2.4.99.28" evidence="14"/>
<comment type="function">
    <text evidence="16">Peptidoglycan polymerase that is essential for cell division.</text>
</comment>
<feature type="transmembrane region" description="Helical" evidence="17">
    <location>
        <begin position="170"/>
        <end position="186"/>
    </location>
</feature>
<evidence type="ECO:0000313" key="19">
    <source>
        <dbReference type="Proteomes" id="UP001480973"/>
    </source>
</evidence>
<dbReference type="Proteomes" id="UP001480973">
    <property type="component" value="Unassembled WGS sequence"/>
</dbReference>
<evidence type="ECO:0000256" key="8">
    <source>
        <dbReference type="ARBA" id="ARBA00023136"/>
    </source>
</evidence>
<organism evidence="18 19">
    <name type="scientific">Lachnospira intestinalis</name>
    <dbReference type="NCBI Taxonomy" id="3133158"/>
    <lineage>
        <taxon>Bacteria</taxon>
        <taxon>Bacillati</taxon>
        <taxon>Bacillota</taxon>
        <taxon>Clostridia</taxon>
        <taxon>Lachnospirales</taxon>
        <taxon>Lachnospiraceae</taxon>
        <taxon>Lachnospira</taxon>
    </lineage>
</organism>
<evidence type="ECO:0000256" key="6">
    <source>
        <dbReference type="ARBA" id="ARBA00022984"/>
    </source>
</evidence>
<evidence type="ECO:0000256" key="13">
    <source>
        <dbReference type="ARBA" id="ARBA00041418"/>
    </source>
</evidence>
<evidence type="ECO:0000256" key="14">
    <source>
        <dbReference type="ARBA" id="ARBA00044770"/>
    </source>
</evidence>
<evidence type="ECO:0000256" key="1">
    <source>
        <dbReference type="ARBA" id="ARBA00004141"/>
    </source>
</evidence>
<dbReference type="PANTHER" id="PTHR30474">
    <property type="entry name" value="CELL CYCLE PROTEIN"/>
    <property type="match status" value="1"/>
</dbReference>
<evidence type="ECO:0000256" key="2">
    <source>
        <dbReference type="ARBA" id="ARBA00022676"/>
    </source>
</evidence>
<evidence type="ECO:0000256" key="4">
    <source>
        <dbReference type="ARBA" id="ARBA00022692"/>
    </source>
</evidence>
<feature type="transmembrane region" description="Helical" evidence="17">
    <location>
        <begin position="54"/>
        <end position="72"/>
    </location>
</feature>
<feature type="transmembrane region" description="Helical" evidence="17">
    <location>
        <begin position="79"/>
        <end position="97"/>
    </location>
</feature>
<feature type="transmembrane region" description="Helical" evidence="17">
    <location>
        <begin position="12"/>
        <end position="34"/>
    </location>
</feature>
<keyword evidence="3" id="KW-0808">Transferase</keyword>
<comment type="catalytic activity">
    <reaction evidence="15">
        <text>[GlcNAc-(1-&gt;4)-Mur2Ac(oyl-L-Ala-gamma-D-Glu-L-Lys-D-Ala-D-Ala)](n)-di-trans,octa-cis-undecaprenyl diphosphate + beta-D-GlcNAc-(1-&gt;4)-Mur2Ac(oyl-L-Ala-gamma-D-Glu-L-Lys-D-Ala-D-Ala)-di-trans,octa-cis-undecaprenyl diphosphate = [GlcNAc-(1-&gt;4)-Mur2Ac(oyl-L-Ala-gamma-D-Glu-L-Lys-D-Ala-D-Ala)](n+1)-di-trans,octa-cis-undecaprenyl diphosphate + di-trans,octa-cis-undecaprenyl diphosphate + H(+)</text>
        <dbReference type="Rhea" id="RHEA:23708"/>
        <dbReference type="Rhea" id="RHEA-COMP:9602"/>
        <dbReference type="Rhea" id="RHEA-COMP:9603"/>
        <dbReference type="ChEBI" id="CHEBI:15378"/>
        <dbReference type="ChEBI" id="CHEBI:58405"/>
        <dbReference type="ChEBI" id="CHEBI:60033"/>
        <dbReference type="ChEBI" id="CHEBI:78435"/>
        <dbReference type="EC" id="2.4.99.28"/>
    </reaction>
</comment>
<dbReference type="EMBL" id="JBBMES010000019">
    <property type="protein sequence ID" value="MEQ2536011.1"/>
    <property type="molecule type" value="Genomic_DNA"/>
</dbReference>
<evidence type="ECO:0000256" key="11">
    <source>
        <dbReference type="ARBA" id="ARBA00038053"/>
    </source>
</evidence>